<accession>A0ABX6YFY1</accession>
<dbReference type="Gene3D" id="3.50.50.60">
    <property type="entry name" value="FAD/NAD(P)-binding domain"/>
    <property type="match status" value="1"/>
</dbReference>
<evidence type="ECO:0000313" key="7">
    <source>
        <dbReference type="Proteomes" id="UP000662814"/>
    </source>
</evidence>
<reference evidence="6 7" key="1">
    <citation type="submission" date="2020-12" db="EMBL/GenBank/DDBJ databases">
        <title>Microbacterium sp. HY060.</title>
        <authorList>
            <person name="Zhou J."/>
        </authorList>
    </citation>
    <scope>NUCLEOTIDE SEQUENCE [LARGE SCALE GENOMIC DNA]</scope>
    <source>
        <strain evidence="6 7">HY60</strain>
    </source>
</reference>
<name>A0ABX6YFY1_9MICO</name>
<evidence type="ECO:0000256" key="1">
    <source>
        <dbReference type="ARBA" id="ARBA00001974"/>
    </source>
</evidence>
<sequence>MLIIGGGPVGLMTASELSTHGATSIIVEKRSPGDPSEVKCNHVASRTMEAFRRFGIADTVRGAGMPYQHPQDVAFRTSVLGREFGRIPIPSTASRSQGDGIGPDANWATPEPPHRINQIYLNPILERHAESMAGVELRRSTECVGVAQDDDGINATLVDAGDGEVSQVRARYLVGADGGRSLVRKTIGATFHGDPVLQHVQSTYIDAPGLYQAMSARPAWGYYVFGNERQGHVYSVDGKRKFLIHTYLSLDEVEAESVDRDAAIRTILGGGKNIDYSIISTQDWTARRLVADKFREGRMFIAGDSAHVWVPMGGYGMNAGIADGLNLGWLIGAVVDGWADASILDAYVAERQPITDQVSQFAMTHLEKITAADVPGTLDVDGARGDAAREGFGRLAYDLNVQQFAASGLNFGYSYGESPIIVDDGNAPSYTMGTYVPSTVPGCRLPHVWLPDGASLYDRLGEWYTLICCRGDDGEEAQAWADELQRQTSLPMDVLSLSGVALPDSYTSEYVIVRQDQHVAWRGPRLPSDVNAFAARLGACTCDTAPEPCKGAEIPAEILSSSR</sequence>
<evidence type="ECO:0000256" key="2">
    <source>
        <dbReference type="ARBA" id="ARBA00022630"/>
    </source>
</evidence>
<keyword evidence="7" id="KW-1185">Reference proteome</keyword>
<keyword evidence="2" id="KW-0285">Flavoprotein</keyword>
<protein>
    <submittedName>
        <fullName evidence="6">FAD-dependent monooxygenase</fullName>
    </submittedName>
</protein>
<dbReference type="Pfam" id="PF01494">
    <property type="entry name" value="FAD_binding_3"/>
    <property type="match status" value="1"/>
</dbReference>
<keyword evidence="6" id="KW-0560">Oxidoreductase</keyword>
<dbReference type="Gene3D" id="3.40.30.120">
    <property type="match status" value="1"/>
</dbReference>
<dbReference type="SUPFAM" id="SSF51905">
    <property type="entry name" value="FAD/NAD(P)-binding domain"/>
    <property type="match status" value="1"/>
</dbReference>
<evidence type="ECO:0000313" key="6">
    <source>
        <dbReference type="EMBL" id="QPZ37686.1"/>
    </source>
</evidence>
<dbReference type="PRINTS" id="PR00420">
    <property type="entry name" value="RNGMNOXGNASE"/>
</dbReference>
<dbReference type="NCBIfam" id="NF004780">
    <property type="entry name" value="PRK06126.1"/>
    <property type="match status" value="1"/>
</dbReference>
<gene>
    <name evidence="6" type="ORF">HCR76_12760</name>
</gene>
<evidence type="ECO:0000256" key="4">
    <source>
        <dbReference type="SAM" id="MobiDB-lite"/>
    </source>
</evidence>
<dbReference type="PANTHER" id="PTHR43004">
    <property type="entry name" value="TRK SYSTEM POTASSIUM UPTAKE PROTEIN"/>
    <property type="match status" value="1"/>
</dbReference>
<dbReference type="InterPro" id="IPR002938">
    <property type="entry name" value="FAD-bd"/>
</dbReference>
<comment type="cofactor">
    <cofactor evidence="1">
        <name>FAD</name>
        <dbReference type="ChEBI" id="CHEBI:57692"/>
    </cofactor>
</comment>
<feature type="region of interest" description="Disordered" evidence="4">
    <location>
        <begin position="88"/>
        <end position="113"/>
    </location>
</feature>
<proteinExistence type="predicted"/>
<evidence type="ECO:0000256" key="3">
    <source>
        <dbReference type="ARBA" id="ARBA00022827"/>
    </source>
</evidence>
<dbReference type="Proteomes" id="UP000662814">
    <property type="component" value="Chromosome"/>
</dbReference>
<feature type="domain" description="FAD-binding" evidence="5">
    <location>
        <begin position="2"/>
        <end position="362"/>
    </location>
</feature>
<evidence type="ECO:0000259" key="5">
    <source>
        <dbReference type="Pfam" id="PF01494"/>
    </source>
</evidence>
<dbReference type="InterPro" id="IPR050641">
    <property type="entry name" value="RIFMO-like"/>
</dbReference>
<dbReference type="GO" id="GO:0004497">
    <property type="term" value="F:monooxygenase activity"/>
    <property type="evidence" value="ECO:0007669"/>
    <property type="project" value="UniProtKB-KW"/>
</dbReference>
<dbReference type="Gene3D" id="3.30.9.10">
    <property type="entry name" value="D-Amino Acid Oxidase, subunit A, domain 2"/>
    <property type="match status" value="1"/>
</dbReference>
<dbReference type="PANTHER" id="PTHR43004:SF19">
    <property type="entry name" value="BINDING MONOOXYGENASE, PUTATIVE (JCVI)-RELATED"/>
    <property type="match status" value="1"/>
</dbReference>
<keyword evidence="3" id="KW-0274">FAD</keyword>
<dbReference type="InterPro" id="IPR036188">
    <property type="entry name" value="FAD/NAD-bd_sf"/>
</dbReference>
<organism evidence="6 7">
    <name type="scientific">Paramicrobacterium chengjingii</name>
    <dbReference type="NCBI Taxonomy" id="2769067"/>
    <lineage>
        <taxon>Bacteria</taxon>
        <taxon>Bacillati</taxon>
        <taxon>Actinomycetota</taxon>
        <taxon>Actinomycetes</taxon>
        <taxon>Micrococcales</taxon>
        <taxon>Microbacteriaceae</taxon>
        <taxon>Paramicrobacterium</taxon>
    </lineage>
</organism>
<keyword evidence="6" id="KW-0503">Monooxygenase</keyword>
<dbReference type="EMBL" id="CP061169">
    <property type="protein sequence ID" value="QPZ37686.1"/>
    <property type="molecule type" value="Genomic_DNA"/>
</dbReference>